<dbReference type="AlphaFoldDB" id="A0A7X0IBB5"/>
<feature type="transmembrane region" description="Helical" evidence="1">
    <location>
        <begin position="7"/>
        <end position="25"/>
    </location>
</feature>
<gene>
    <name evidence="2" type="ORF">BJ992_001354</name>
</gene>
<accession>A0A7X0IBB5</accession>
<dbReference type="RefSeq" id="WP_184979067.1">
    <property type="nucleotide sequence ID" value="NZ_BAAALO010000111.1"/>
</dbReference>
<feature type="transmembrane region" description="Helical" evidence="1">
    <location>
        <begin position="31"/>
        <end position="51"/>
    </location>
</feature>
<keyword evidence="3" id="KW-1185">Reference proteome</keyword>
<comment type="caution">
    <text evidence="2">The sequence shown here is derived from an EMBL/GenBank/DDBJ whole genome shotgun (WGS) entry which is preliminary data.</text>
</comment>
<proteinExistence type="predicted"/>
<evidence type="ECO:0000313" key="3">
    <source>
        <dbReference type="Proteomes" id="UP000555564"/>
    </source>
</evidence>
<dbReference type="EMBL" id="JACHIU010000001">
    <property type="protein sequence ID" value="MBB6471923.1"/>
    <property type="molecule type" value="Genomic_DNA"/>
</dbReference>
<protein>
    <recommendedName>
        <fullName evidence="4">DUF3017 domain-containing protein</fullName>
    </recommendedName>
</protein>
<dbReference type="Pfam" id="PF11222">
    <property type="entry name" value="DUF3017"/>
    <property type="match status" value="1"/>
</dbReference>
<reference evidence="2 3" key="1">
    <citation type="submission" date="2020-08" db="EMBL/GenBank/DDBJ databases">
        <title>Sequencing the genomes of 1000 actinobacteria strains.</title>
        <authorList>
            <person name="Klenk H.-P."/>
        </authorList>
    </citation>
    <scope>NUCLEOTIDE SEQUENCE [LARGE SCALE GENOMIC DNA]</scope>
    <source>
        <strain evidence="2 3">DSM 44936</strain>
    </source>
</reference>
<evidence type="ECO:0000256" key="1">
    <source>
        <dbReference type="SAM" id="Phobius"/>
    </source>
</evidence>
<name>A0A7X0IBB5_9ACTN</name>
<dbReference type="Proteomes" id="UP000555564">
    <property type="component" value="Unassembled WGS sequence"/>
</dbReference>
<evidence type="ECO:0008006" key="4">
    <source>
        <dbReference type="Google" id="ProtNLM"/>
    </source>
</evidence>
<evidence type="ECO:0000313" key="2">
    <source>
        <dbReference type="EMBL" id="MBB6471923.1"/>
    </source>
</evidence>
<organism evidence="2 3">
    <name type="scientific">Sphaerisporangium rubeum</name>
    <dbReference type="NCBI Taxonomy" id="321317"/>
    <lineage>
        <taxon>Bacteria</taxon>
        <taxon>Bacillati</taxon>
        <taxon>Actinomycetota</taxon>
        <taxon>Actinomycetes</taxon>
        <taxon>Streptosporangiales</taxon>
        <taxon>Streptosporangiaceae</taxon>
        <taxon>Sphaerisporangium</taxon>
    </lineage>
</organism>
<keyword evidence="1" id="KW-0812">Transmembrane</keyword>
<keyword evidence="1" id="KW-0472">Membrane</keyword>
<dbReference type="InterPro" id="IPR021385">
    <property type="entry name" value="DUF3017"/>
</dbReference>
<feature type="transmembrane region" description="Helical" evidence="1">
    <location>
        <begin position="71"/>
        <end position="91"/>
    </location>
</feature>
<keyword evidence="1" id="KW-1133">Transmembrane helix</keyword>
<sequence length="92" mass="9346">MTSGRAWGPYLLVLGGAAAGLGLIALGLPAWAGGMIVAFAVLAGAALRVILPDRTESLLTVRRRSTDLVTYGLLGVVTALVAASLTVPRIFG</sequence>